<feature type="active site" description="Nucleophile" evidence="8">
    <location>
        <position position="124"/>
    </location>
</feature>
<dbReference type="GO" id="GO:0005576">
    <property type="term" value="C:extracellular region"/>
    <property type="evidence" value="ECO:0007669"/>
    <property type="project" value="TreeGrafter"/>
</dbReference>
<dbReference type="InterPro" id="IPR038063">
    <property type="entry name" value="Transpep_catalytic_dom"/>
</dbReference>
<dbReference type="GO" id="GO:0018104">
    <property type="term" value="P:peptidoglycan-protein cross-linking"/>
    <property type="evidence" value="ECO:0007669"/>
    <property type="project" value="TreeGrafter"/>
</dbReference>
<dbReference type="PANTHER" id="PTHR30582">
    <property type="entry name" value="L,D-TRANSPEPTIDASE"/>
    <property type="match status" value="1"/>
</dbReference>
<evidence type="ECO:0000256" key="1">
    <source>
        <dbReference type="ARBA" id="ARBA00004752"/>
    </source>
</evidence>
<dbReference type="UniPathway" id="UPA00219"/>
<dbReference type="CDD" id="cd16913">
    <property type="entry name" value="YkuD_like"/>
    <property type="match status" value="1"/>
</dbReference>
<keyword evidence="9" id="KW-0732">Signal</keyword>
<accession>A0A5S4ZW12</accession>
<comment type="similarity">
    <text evidence="2">Belongs to the YkuD family.</text>
</comment>
<evidence type="ECO:0000313" key="12">
    <source>
        <dbReference type="Proteomes" id="UP000323166"/>
    </source>
</evidence>
<reference evidence="11 12" key="1">
    <citation type="submission" date="2019-07" db="EMBL/GenBank/DDBJ databases">
        <title>Genomic Encyclopedia of Type Strains, Phase I: the one thousand microbial genomes (KMG-I) project.</title>
        <authorList>
            <person name="Kyrpides N."/>
        </authorList>
    </citation>
    <scope>NUCLEOTIDE SEQUENCE [LARGE SCALE GENOMIC DNA]</scope>
    <source>
        <strain evidence="11 12">DSM 6562</strain>
    </source>
</reference>
<sequence length="301" mass="32357">MVKRLLVLLVAFSFCLVHASTAFAAATIIIDKSTNKLHYYQDEVLLKTFPVATGKSPSLTPEGNFTVVIKLVNPYYARGGIAGGSPQNPLGYRWLGLSVGGGGIYGIHGTNNPASIGTYASAGCIRMYNQDVNWLFDHTPLGTPVQIIRSGATRVPTPPKPKPLPVTVALGGKNIDIKVPVGTSPDGSPLLPLRPIFEALDYAIGWDDASHTIHITKGNEYINVACTSGRVTTRQSVFVCPELKLAQGAAHAPISFWQRVLPKTQINWDAGQRRVTFNEKTIMEKPFPGTSAPGEAVLQTP</sequence>
<dbReference type="PANTHER" id="PTHR30582:SF4">
    <property type="entry name" value="L,D-TRANSPEPTIDASE YQJB-RELATED"/>
    <property type="match status" value="1"/>
</dbReference>
<keyword evidence="3" id="KW-0808">Transferase</keyword>
<dbReference type="EMBL" id="VNHM01000002">
    <property type="protein sequence ID" value="TYO97187.1"/>
    <property type="molecule type" value="Genomic_DNA"/>
</dbReference>
<feature type="domain" description="L,D-TPase catalytic" evidence="10">
    <location>
        <begin position="26"/>
        <end position="148"/>
    </location>
</feature>
<evidence type="ECO:0000256" key="5">
    <source>
        <dbReference type="ARBA" id="ARBA00022960"/>
    </source>
</evidence>
<comment type="caution">
    <text evidence="11">The sequence shown here is derived from an EMBL/GenBank/DDBJ whole genome shotgun (WGS) entry which is preliminary data.</text>
</comment>
<keyword evidence="4" id="KW-0378">Hydrolase</keyword>
<gene>
    <name evidence="11" type="ORF">LX24_00369</name>
</gene>
<dbReference type="GO" id="GO:0071972">
    <property type="term" value="F:peptidoglycan L,D-transpeptidase activity"/>
    <property type="evidence" value="ECO:0007669"/>
    <property type="project" value="TreeGrafter"/>
</dbReference>
<evidence type="ECO:0000256" key="9">
    <source>
        <dbReference type="SAM" id="SignalP"/>
    </source>
</evidence>
<evidence type="ECO:0000256" key="4">
    <source>
        <dbReference type="ARBA" id="ARBA00022801"/>
    </source>
</evidence>
<dbReference type="GO" id="GO:0016740">
    <property type="term" value="F:transferase activity"/>
    <property type="evidence" value="ECO:0007669"/>
    <property type="project" value="UniProtKB-KW"/>
</dbReference>
<dbReference type="InterPro" id="IPR050979">
    <property type="entry name" value="LD-transpeptidase"/>
</dbReference>
<dbReference type="RefSeq" id="WP_166510447.1">
    <property type="nucleotide sequence ID" value="NZ_VNHM01000002.1"/>
</dbReference>
<feature type="signal peptide" evidence="9">
    <location>
        <begin position="1"/>
        <end position="24"/>
    </location>
</feature>
<dbReference type="GO" id="GO:0008360">
    <property type="term" value="P:regulation of cell shape"/>
    <property type="evidence" value="ECO:0007669"/>
    <property type="project" value="UniProtKB-UniRule"/>
</dbReference>
<feature type="chain" id="PRO_5024311844" evidence="9">
    <location>
        <begin position="25"/>
        <end position="301"/>
    </location>
</feature>
<evidence type="ECO:0000313" key="11">
    <source>
        <dbReference type="EMBL" id="TYO97187.1"/>
    </source>
</evidence>
<keyword evidence="5 8" id="KW-0133">Cell shape</keyword>
<keyword evidence="7 8" id="KW-0961">Cell wall biogenesis/degradation</keyword>
<dbReference type="GO" id="GO:0071555">
    <property type="term" value="P:cell wall organization"/>
    <property type="evidence" value="ECO:0007669"/>
    <property type="project" value="UniProtKB-UniRule"/>
</dbReference>
<proteinExistence type="inferred from homology"/>
<dbReference type="Gene3D" id="2.40.440.10">
    <property type="entry name" value="L,D-transpeptidase catalytic domain-like"/>
    <property type="match status" value="1"/>
</dbReference>
<comment type="pathway">
    <text evidence="1 8">Cell wall biogenesis; peptidoglycan biosynthesis.</text>
</comment>
<dbReference type="Pfam" id="PF03734">
    <property type="entry name" value="YkuD"/>
    <property type="match status" value="1"/>
</dbReference>
<dbReference type="SUPFAM" id="SSF55383">
    <property type="entry name" value="Copper amine oxidase, domain N"/>
    <property type="match status" value="1"/>
</dbReference>
<dbReference type="InterPro" id="IPR012854">
    <property type="entry name" value="Cu_amine_oxidase-like_N"/>
</dbReference>
<evidence type="ECO:0000256" key="2">
    <source>
        <dbReference type="ARBA" id="ARBA00005992"/>
    </source>
</evidence>
<keyword evidence="12" id="KW-1185">Reference proteome</keyword>
<evidence type="ECO:0000256" key="7">
    <source>
        <dbReference type="ARBA" id="ARBA00023316"/>
    </source>
</evidence>
<keyword evidence="6 8" id="KW-0573">Peptidoglycan synthesis</keyword>
<evidence type="ECO:0000256" key="8">
    <source>
        <dbReference type="PROSITE-ProRule" id="PRU01373"/>
    </source>
</evidence>
<evidence type="ECO:0000259" key="10">
    <source>
        <dbReference type="PROSITE" id="PS52029"/>
    </source>
</evidence>
<dbReference type="InterPro" id="IPR005490">
    <property type="entry name" value="LD_TPept_cat_dom"/>
</dbReference>
<dbReference type="SUPFAM" id="SSF141523">
    <property type="entry name" value="L,D-transpeptidase catalytic domain-like"/>
    <property type="match status" value="1"/>
</dbReference>
<name>A0A5S4ZW12_9FIRM</name>
<dbReference type="PROSITE" id="PS52029">
    <property type="entry name" value="LD_TPASE"/>
    <property type="match status" value="1"/>
</dbReference>
<dbReference type="FunFam" id="2.40.440.10:FF:000003">
    <property type="entry name" value="L,D-transpeptidase YciB"/>
    <property type="match status" value="1"/>
</dbReference>
<dbReference type="InterPro" id="IPR036582">
    <property type="entry name" value="Mao_N_sf"/>
</dbReference>
<dbReference type="Gene3D" id="3.30.457.10">
    <property type="entry name" value="Copper amine oxidase-like, N-terminal domain"/>
    <property type="match status" value="1"/>
</dbReference>
<evidence type="ECO:0000256" key="6">
    <source>
        <dbReference type="ARBA" id="ARBA00022984"/>
    </source>
</evidence>
<feature type="active site" description="Proton donor/acceptor" evidence="8">
    <location>
        <position position="108"/>
    </location>
</feature>
<protein>
    <submittedName>
        <fullName evidence="11">Copper amine oxidase-like protein</fullName>
    </submittedName>
</protein>
<dbReference type="AlphaFoldDB" id="A0A5S4ZW12"/>
<dbReference type="Proteomes" id="UP000323166">
    <property type="component" value="Unassembled WGS sequence"/>
</dbReference>
<evidence type="ECO:0000256" key="3">
    <source>
        <dbReference type="ARBA" id="ARBA00022679"/>
    </source>
</evidence>
<organism evidence="11 12">
    <name type="scientific">Desulfallas thermosapovorans DSM 6562</name>
    <dbReference type="NCBI Taxonomy" id="1121431"/>
    <lineage>
        <taxon>Bacteria</taxon>
        <taxon>Bacillati</taxon>
        <taxon>Bacillota</taxon>
        <taxon>Clostridia</taxon>
        <taxon>Eubacteriales</taxon>
        <taxon>Desulfallaceae</taxon>
        <taxon>Desulfallas</taxon>
    </lineage>
</organism>
<dbReference type="Pfam" id="PF07833">
    <property type="entry name" value="Cu_amine_oxidN1"/>
    <property type="match status" value="1"/>
</dbReference>